<dbReference type="Gene3D" id="1.10.520.10">
    <property type="match status" value="1"/>
</dbReference>
<dbReference type="EMBL" id="BKCP01005853">
    <property type="protein sequence ID" value="GER40412.1"/>
    <property type="molecule type" value="Genomic_DNA"/>
</dbReference>
<keyword evidence="5" id="KW-0349">Heme</keyword>
<evidence type="ECO:0000313" key="16">
    <source>
        <dbReference type="EMBL" id="GER40412.1"/>
    </source>
</evidence>
<sequence length="126" mass="13936">MEMYYKALCLLIVIILVRSVEGQLNENFYKSTCPNVETIVQQAVQTKVQQTQFAIPATLRLFFHDCFVEGCDASILIASRNNDAEKDSKENLSLAGDGFDTVIEAKKAVEDQCPEIVSCADILALA</sequence>
<comment type="cofactor">
    <cofactor evidence="10">
        <name>Ca(2+)</name>
        <dbReference type="ChEBI" id="CHEBI:29108"/>
    </cofactor>
    <text evidence="10">Binds 2 calcium ions per subunit.</text>
</comment>
<comment type="similarity">
    <text evidence="13">Belongs to the peroxidase family.</text>
</comment>
<evidence type="ECO:0000256" key="3">
    <source>
        <dbReference type="ARBA" id="ARBA00012313"/>
    </source>
</evidence>
<dbReference type="PRINTS" id="PR00461">
    <property type="entry name" value="PLPEROXIDASE"/>
</dbReference>
<feature type="disulfide bond" evidence="12">
    <location>
        <begin position="33"/>
        <end position="113"/>
    </location>
</feature>
<keyword evidence="10" id="KW-0106">Calcium</keyword>
<dbReference type="PROSITE" id="PS50873">
    <property type="entry name" value="PEROXIDASE_4"/>
    <property type="match status" value="1"/>
</dbReference>
<evidence type="ECO:0000256" key="5">
    <source>
        <dbReference type="ARBA" id="ARBA00022617"/>
    </source>
</evidence>
<keyword evidence="4 16" id="KW-0575">Peroxidase</keyword>
<evidence type="ECO:0000256" key="12">
    <source>
        <dbReference type="PIRSR" id="PIRSR600823-5"/>
    </source>
</evidence>
<feature type="binding site" evidence="10">
    <location>
        <position position="85"/>
    </location>
    <ligand>
        <name>Ca(2+)</name>
        <dbReference type="ChEBI" id="CHEBI:29108"/>
        <label>1</label>
    </ligand>
</feature>
<dbReference type="PANTHER" id="PTHR31517">
    <property type="match status" value="1"/>
</dbReference>
<feature type="chain" id="PRO_5022862081" description="peroxidase" evidence="14">
    <location>
        <begin position="23"/>
        <end position="126"/>
    </location>
</feature>
<proteinExistence type="inferred from homology"/>
<dbReference type="Pfam" id="PF00141">
    <property type="entry name" value="peroxidase"/>
    <property type="match status" value="1"/>
</dbReference>
<name>A0A5A7Q688_STRAF</name>
<dbReference type="GO" id="GO:0020037">
    <property type="term" value="F:heme binding"/>
    <property type="evidence" value="ECO:0007669"/>
    <property type="project" value="InterPro"/>
</dbReference>
<feature type="disulfide bond" evidence="12">
    <location>
        <begin position="66"/>
        <end position="71"/>
    </location>
</feature>
<keyword evidence="6 10" id="KW-0479">Metal-binding</keyword>
<evidence type="ECO:0000256" key="8">
    <source>
        <dbReference type="ARBA" id="ARBA00023004"/>
    </source>
</evidence>
<dbReference type="GO" id="GO:0046872">
    <property type="term" value="F:metal ion binding"/>
    <property type="evidence" value="ECO:0007669"/>
    <property type="project" value="UniProtKB-KW"/>
</dbReference>
<evidence type="ECO:0000256" key="10">
    <source>
        <dbReference type="PIRSR" id="PIRSR600823-3"/>
    </source>
</evidence>
<comment type="caution">
    <text evidence="16">The sequence shown here is derived from an EMBL/GenBank/DDBJ whole genome shotgun (WGS) entry which is preliminary data.</text>
</comment>
<dbReference type="PRINTS" id="PR00458">
    <property type="entry name" value="PEROXIDASE"/>
</dbReference>
<feature type="site" description="Transition state stabilizer" evidence="11">
    <location>
        <position position="60"/>
    </location>
</feature>
<evidence type="ECO:0000256" key="13">
    <source>
        <dbReference type="RuleBase" id="RU004241"/>
    </source>
</evidence>
<evidence type="ECO:0000259" key="15">
    <source>
        <dbReference type="PROSITE" id="PS50873"/>
    </source>
</evidence>
<dbReference type="OrthoDB" id="2113341at2759"/>
<feature type="non-terminal residue" evidence="16">
    <location>
        <position position="126"/>
    </location>
</feature>
<dbReference type="GO" id="GO:0006979">
    <property type="term" value="P:response to oxidative stress"/>
    <property type="evidence" value="ECO:0007669"/>
    <property type="project" value="InterPro"/>
</dbReference>
<dbReference type="EC" id="1.11.1.7" evidence="3"/>
<comment type="cofactor">
    <cofactor evidence="2">
        <name>heme b</name>
        <dbReference type="ChEBI" id="CHEBI:60344"/>
    </cofactor>
</comment>
<evidence type="ECO:0000256" key="14">
    <source>
        <dbReference type="SAM" id="SignalP"/>
    </source>
</evidence>
<dbReference type="InterPro" id="IPR002016">
    <property type="entry name" value="Haem_peroxidase"/>
</dbReference>
<feature type="domain" description="Plant heme peroxidase family profile" evidence="15">
    <location>
        <begin position="23"/>
        <end position="126"/>
    </location>
</feature>
<reference evidence="17" key="1">
    <citation type="journal article" date="2019" name="Curr. Biol.">
        <title>Genome Sequence of Striga asiatica Provides Insight into the Evolution of Plant Parasitism.</title>
        <authorList>
            <person name="Yoshida S."/>
            <person name="Kim S."/>
            <person name="Wafula E.K."/>
            <person name="Tanskanen J."/>
            <person name="Kim Y.M."/>
            <person name="Honaas L."/>
            <person name="Yang Z."/>
            <person name="Spallek T."/>
            <person name="Conn C.E."/>
            <person name="Ichihashi Y."/>
            <person name="Cheong K."/>
            <person name="Cui S."/>
            <person name="Der J.P."/>
            <person name="Gundlach H."/>
            <person name="Jiao Y."/>
            <person name="Hori C."/>
            <person name="Ishida J.K."/>
            <person name="Kasahara H."/>
            <person name="Kiba T."/>
            <person name="Kim M.S."/>
            <person name="Koo N."/>
            <person name="Laohavisit A."/>
            <person name="Lee Y.H."/>
            <person name="Lumba S."/>
            <person name="McCourt P."/>
            <person name="Mortimer J.C."/>
            <person name="Mutuku J.M."/>
            <person name="Nomura T."/>
            <person name="Sasaki-Sekimoto Y."/>
            <person name="Seto Y."/>
            <person name="Wang Y."/>
            <person name="Wakatake T."/>
            <person name="Sakakibara H."/>
            <person name="Demura T."/>
            <person name="Yamaguchi S."/>
            <person name="Yoneyama K."/>
            <person name="Manabe R.I."/>
            <person name="Nelson D.C."/>
            <person name="Schulman A.H."/>
            <person name="Timko M.P."/>
            <person name="dePamphilis C.W."/>
            <person name="Choi D."/>
            <person name="Shirasu K."/>
        </authorList>
    </citation>
    <scope>NUCLEOTIDE SEQUENCE [LARGE SCALE GENOMIC DNA]</scope>
    <source>
        <strain evidence="17">cv. UVA1</strain>
    </source>
</reference>
<feature type="binding site" evidence="10">
    <location>
        <position position="74"/>
    </location>
    <ligand>
        <name>Ca(2+)</name>
        <dbReference type="ChEBI" id="CHEBI:29108"/>
        <label>1</label>
    </ligand>
</feature>
<dbReference type="AlphaFoldDB" id="A0A5A7Q688"/>
<keyword evidence="17" id="KW-1185">Reference proteome</keyword>
<keyword evidence="14" id="KW-0732">Signal</keyword>
<evidence type="ECO:0000256" key="9">
    <source>
        <dbReference type="PIRSR" id="PIRSR600823-1"/>
    </source>
</evidence>
<feature type="binding site" evidence="10">
    <location>
        <position position="68"/>
    </location>
    <ligand>
        <name>Ca(2+)</name>
        <dbReference type="ChEBI" id="CHEBI:29108"/>
        <label>1</label>
    </ligand>
</feature>
<organism evidence="16 17">
    <name type="scientific">Striga asiatica</name>
    <name type="common">Asiatic witchweed</name>
    <name type="synonym">Buchnera asiatica</name>
    <dbReference type="NCBI Taxonomy" id="4170"/>
    <lineage>
        <taxon>Eukaryota</taxon>
        <taxon>Viridiplantae</taxon>
        <taxon>Streptophyta</taxon>
        <taxon>Embryophyta</taxon>
        <taxon>Tracheophyta</taxon>
        <taxon>Spermatophyta</taxon>
        <taxon>Magnoliopsida</taxon>
        <taxon>eudicotyledons</taxon>
        <taxon>Gunneridae</taxon>
        <taxon>Pentapetalae</taxon>
        <taxon>asterids</taxon>
        <taxon>lamiids</taxon>
        <taxon>Lamiales</taxon>
        <taxon>Orobanchaceae</taxon>
        <taxon>Buchnereae</taxon>
        <taxon>Striga</taxon>
    </lineage>
</organism>
<evidence type="ECO:0000313" key="17">
    <source>
        <dbReference type="Proteomes" id="UP000325081"/>
    </source>
</evidence>
<keyword evidence="7" id="KW-0560">Oxidoreductase</keyword>
<feature type="signal peptide" evidence="14">
    <location>
        <begin position="1"/>
        <end position="22"/>
    </location>
</feature>
<dbReference type="InterPro" id="IPR000823">
    <property type="entry name" value="Peroxidase_pln"/>
</dbReference>
<feature type="binding site" evidence="10">
    <location>
        <position position="70"/>
    </location>
    <ligand>
        <name>Ca(2+)</name>
        <dbReference type="ChEBI" id="CHEBI:29108"/>
        <label>1</label>
    </ligand>
</feature>
<comment type="catalytic activity">
    <reaction evidence="1">
        <text>2 a phenolic donor + H2O2 = 2 a phenolic radical donor + 2 H2O</text>
        <dbReference type="Rhea" id="RHEA:56136"/>
        <dbReference type="ChEBI" id="CHEBI:15377"/>
        <dbReference type="ChEBI" id="CHEBI:16240"/>
        <dbReference type="ChEBI" id="CHEBI:139520"/>
        <dbReference type="ChEBI" id="CHEBI:139521"/>
        <dbReference type="EC" id="1.11.1.7"/>
    </reaction>
</comment>
<accession>A0A5A7Q688</accession>
<evidence type="ECO:0000256" key="2">
    <source>
        <dbReference type="ARBA" id="ARBA00001970"/>
    </source>
</evidence>
<protein>
    <recommendedName>
        <fullName evidence="3">peroxidase</fullName>
        <ecNumber evidence="3">1.11.1.7</ecNumber>
    </recommendedName>
</protein>
<keyword evidence="12" id="KW-1015">Disulfide bond</keyword>
<gene>
    <name evidence="16" type="ORF">STAS_17084</name>
</gene>
<feature type="active site" description="Proton acceptor" evidence="9">
    <location>
        <position position="64"/>
    </location>
</feature>
<dbReference type="InterPro" id="IPR010255">
    <property type="entry name" value="Haem_peroxidase_sf"/>
</dbReference>
<dbReference type="GO" id="GO:0140825">
    <property type="term" value="F:lactoperoxidase activity"/>
    <property type="evidence" value="ECO:0007669"/>
    <property type="project" value="UniProtKB-EC"/>
</dbReference>
<feature type="binding site" evidence="10">
    <location>
        <position position="72"/>
    </location>
    <ligand>
        <name>Ca(2+)</name>
        <dbReference type="ChEBI" id="CHEBI:29108"/>
        <label>1</label>
    </ligand>
</feature>
<evidence type="ECO:0000256" key="6">
    <source>
        <dbReference type="ARBA" id="ARBA00022723"/>
    </source>
</evidence>
<dbReference type="PANTHER" id="PTHR31517:SF51">
    <property type="entry name" value="PEROXIDASE 55"/>
    <property type="match status" value="1"/>
</dbReference>
<evidence type="ECO:0000256" key="7">
    <source>
        <dbReference type="ARBA" id="ARBA00023002"/>
    </source>
</evidence>
<dbReference type="Proteomes" id="UP000325081">
    <property type="component" value="Unassembled WGS sequence"/>
</dbReference>
<keyword evidence="8" id="KW-0408">Iron</keyword>
<dbReference type="SUPFAM" id="SSF48113">
    <property type="entry name" value="Heme-dependent peroxidases"/>
    <property type="match status" value="1"/>
</dbReference>
<evidence type="ECO:0000256" key="4">
    <source>
        <dbReference type="ARBA" id="ARBA00022559"/>
    </source>
</evidence>
<feature type="binding site" evidence="10">
    <location>
        <position position="65"/>
    </location>
    <ligand>
        <name>Ca(2+)</name>
        <dbReference type="ChEBI" id="CHEBI:29108"/>
        <label>1</label>
    </ligand>
</feature>
<evidence type="ECO:0000256" key="11">
    <source>
        <dbReference type="PIRSR" id="PIRSR600823-4"/>
    </source>
</evidence>
<evidence type="ECO:0000256" key="1">
    <source>
        <dbReference type="ARBA" id="ARBA00000189"/>
    </source>
</evidence>